<evidence type="ECO:0000256" key="1">
    <source>
        <dbReference type="ARBA" id="ARBA00004418"/>
    </source>
</evidence>
<evidence type="ECO:0000313" key="14">
    <source>
        <dbReference type="EMBL" id="OEO28758.1"/>
    </source>
</evidence>
<proteinExistence type="inferred from homology"/>
<evidence type="ECO:0000256" key="5">
    <source>
        <dbReference type="ARBA" id="ARBA00022723"/>
    </source>
</evidence>
<dbReference type="AlphaFoldDB" id="A0A1E5XJJ1"/>
<keyword evidence="11" id="KW-1015">Disulfide bond</keyword>
<evidence type="ECO:0000313" key="15">
    <source>
        <dbReference type="Proteomes" id="UP000095463"/>
    </source>
</evidence>
<reference evidence="14 15" key="1">
    <citation type="journal article" date="2015" name="Genome Announc.">
        <title>Genome Assemblies of Three Soil-Associated Devosia species: D. insulae, D. limi, and D. soli.</title>
        <authorList>
            <person name="Hassan Y.I."/>
            <person name="Lepp D."/>
            <person name="Zhou T."/>
        </authorList>
    </citation>
    <scope>NUCLEOTIDE SEQUENCE [LARGE SCALE GENOMIC DNA]</scope>
    <source>
        <strain evidence="14 15">DS-56</strain>
    </source>
</reference>
<evidence type="ECO:0000256" key="13">
    <source>
        <dbReference type="SAM" id="SignalP"/>
    </source>
</evidence>
<dbReference type="Gene3D" id="3.40.50.1980">
    <property type="entry name" value="Nitrogenase molybdenum iron protein domain"/>
    <property type="match status" value="2"/>
</dbReference>
<sequence>MQKPFFLALAAALSWPTLALAEVPSVVATIKPLHALVAAVMGDLGTPALIVKGAASPHSYSLKPSDAQALQSANLVFWTGHGLELFLEDSIDTLAPKATIVELSKAPGIELLPPRETGTFEHHDHGEEEHAGEAHEHEHGEEQDLHFFLDPGNAKVMVAAIADSLIAADPEHADIYRANAAKETADLDALIAETAASLAPIKDRPFVVFHDAYQYFEKRFGLNVAGSVTLSPEIAPGADRINEIRAKLKTLDAACVFAEPVFDPRIVTVLTEGTTAKQGVLDPEGANLDEGPGLYHQLIENLATSLKACLAQ</sequence>
<keyword evidence="5" id="KW-0479">Metal-binding</keyword>
<dbReference type="CDD" id="cd01019">
    <property type="entry name" value="ZnuA"/>
    <property type="match status" value="1"/>
</dbReference>
<keyword evidence="6 13" id="KW-0732">Signal</keyword>
<accession>A0A1E5XJJ1</accession>
<dbReference type="PANTHER" id="PTHR42953:SF3">
    <property type="entry name" value="HIGH-AFFINITY ZINC UPTAKE SYSTEM PROTEIN ZNUA"/>
    <property type="match status" value="1"/>
</dbReference>
<dbReference type="PANTHER" id="PTHR42953">
    <property type="entry name" value="HIGH-AFFINITY ZINC UPTAKE SYSTEM PROTEIN ZNUA-RELATED"/>
    <property type="match status" value="1"/>
</dbReference>
<dbReference type="GO" id="GO:0042597">
    <property type="term" value="C:periplasmic space"/>
    <property type="evidence" value="ECO:0007669"/>
    <property type="project" value="UniProtKB-SubCell"/>
</dbReference>
<dbReference type="GO" id="GO:0006829">
    <property type="term" value="P:zinc ion transport"/>
    <property type="evidence" value="ECO:0007669"/>
    <property type="project" value="UniProtKB-KW"/>
</dbReference>
<keyword evidence="10" id="KW-0406">Ion transport</keyword>
<keyword evidence="7" id="KW-0574">Periplasm</keyword>
<comment type="subcellular location">
    <subcellularLocation>
        <location evidence="1">Periplasm</location>
    </subcellularLocation>
</comment>
<keyword evidence="8" id="KW-0862">Zinc</keyword>
<dbReference type="GO" id="GO:0046872">
    <property type="term" value="F:metal ion binding"/>
    <property type="evidence" value="ECO:0007669"/>
    <property type="project" value="UniProtKB-KW"/>
</dbReference>
<dbReference type="InterPro" id="IPR006127">
    <property type="entry name" value="ZnuA-like"/>
</dbReference>
<evidence type="ECO:0000256" key="12">
    <source>
        <dbReference type="SAM" id="MobiDB-lite"/>
    </source>
</evidence>
<evidence type="ECO:0000256" key="11">
    <source>
        <dbReference type="ARBA" id="ARBA00023157"/>
    </source>
</evidence>
<dbReference type="Proteomes" id="UP000095463">
    <property type="component" value="Unassembled WGS sequence"/>
</dbReference>
<feature type="chain" id="PRO_5009190292" description="High-affinity zinc uptake system protein ZnuA" evidence="13">
    <location>
        <begin position="22"/>
        <end position="312"/>
    </location>
</feature>
<name>A0A1E5XJJ1_9HYPH</name>
<evidence type="ECO:0000256" key="9">
    <source>
        <dbReference type="ARBA" id="ARBA00022906"/>
    </source>
</evidence>
<comment type="caution">
    <text evidence="14">The sequence shown here is derived from an EMBL/GenBank/DDBJ whole genome shotgun (WGS) entry which is preliminary data.</text>
</comment>
<feature type="region of interest" description="Disordered" evidence="12">
    <location>
        <begin position="112"/>
        <end position="138"/>
    </location>
</feature>
<organism evidence="14 15">
    <name type="scientific">Devosia insulae DS-56</name>
    <dbReference type="NCBI Taxonomy" id="1116389"/>
    <lineage>
        <taxon>Bacteria</taxon>
        <taxon>Pseudomonadati</taxon>
        <taxon>Pseudomonadota</taxon>
        <taxon>Alphaproteobacteria</taxon>
        <taxon>Hyphomicrobiales</taxon>
        <taxon>Devosiaceae</taxon>
        <taxon>Devosia</taxon>
    </lineage>
</organism>
<evidence type="ECO:0000256" key="2">
    <source>
        <dbReference type="ARBA" id="ARBA00011028"/>
    </source>
</evidence>
<evidence type="ECO:0000256" key="7">
    <source>
        <dbReference type="ARBA" id="ARBA00022764"/>
    </source>
</evidence>
<gene>
    <name evidence="14" type="ORF">VW23_003120</name>
</gene>
<evidence type="ECO:0000256" key="8">
    <source>
        <dbReference type="ARBA" id="ARBA00022833"/>
    </source>
</evidence>
<comment type="similarity">
    <text evidence="2">Belongs to the bacterial solute-binding protein 9 family.</text>
</comment>
<keyword evidence="4" id="KW-0813">Transport</keyword>
<feature type="signal peptide" evidence="13">
    <location>
        <begin position="1"/>
        <end position="21"/>
    </location>
</feature>
<keyword evidence="15" id="KW-1185">Reference proteome</keyword>
<feature type="compositionally biased region" description="Basic and acidic residues" evidence="12">
    <location>
        <begin position="118"/>
        <end position="138"/>
    </location>
</feature>
<evidence type="ECO:0000256" key="4">
    <source>
        <dbReference type="ARBA" id="ARBA00022448"/>
    </source>
</evidence>
<dbReference type="InterPro" id="IPR035520">
    <property type="entry name" value="ZnuA"/>
</dbReference>
<protein>
    <recommendedName>
        <fullName evidence="3">High-affinity zinc uptake system protein ZnuA</fullName>
    </recommendedName>
</protein>
<evidence type="ECO:0000256" key="10">
    <source>
        <dbReference type="ARBA" id="ARBA00023065"/>
    </source>
</evidence>
<dbReference type="EMBL" id="LAJE02000357">
    <property type="protein sequence ID" value="OEO28758.1"/>
    <property type="molecule type" value="Genomic_DNA"/>
</dbReference>
<dbReference type="Pfam" id="PF01297">
    <property type="entry name" value="ZnuA"/>
    <property type="match status" value="1"/>
</dbReference>
<keyword evidence="9" id="KW-0864">Zinc transport</keyword>
<dbReference type="OrthoDB" id="7346865at2"/>
<dbReference type="SUPFAM" id="SSF53807">
    <property type="entry name" value="Helical backbone' metal receptor"/>
    <property type="match status" value="1"/>
</dbReference>
<dbReference type="InterPro" id="IPR050492">
    <property type="entry name" value="Bact_metal-bind_prot9"/>
</dbReference>
<evidence type="ECO:0000256" key="6">
    <source>
        <dbReference type="ARBA" id="ARBA00022729"/>
    </source>
</evidence>
<dbReference type="RefSeq" id="WP_069911934.1">
    <property type="nucleotide sequence ID" value="NZ_LAJE02000357.1"/>
</dbReference>
<evidence type="ECO:0000256" key="3">
    <source>
        <dbReference type="ARBA" id="ARBA00015915"/>
    </source>
</evidence>